<dbReference type="InterPro" id="IPR050791">
    <property type="entry name" value="Aldo-Keto_reductase"/>
</dbReference>
<sequence>MRYRKLGSHGPEVSALGYGAMTLAPGLYDEVAAEEAEAALTAAVNAGITFIDTADIYGEDGYSERMIGRVLGARRAEIVLATKFGGNEGPDGLLVPGMGRREYVRGALEASLGRLATDYVDLYYLHRLDPTTPIEETVGALAELVAEGKIRHIGLSEVSATTLRRAHAVHPIAALQTEYSLLSRGPEDEVLPVCRELGVAFVAYSPLGRGLLGGSLRGVGDLGPRDWRRATPRFQPGNLDRNVSLADALAVLAADVGVTPAQLALAWVLRQDTFPIPGTRRAANVRANAAAAELTLDDEVFRRLEELIPRDAVAGEQGTDSYLANIDTGR</sequence>
<comment type="caution">
    <text evidence="3">The sequence shown here is derived from an EMBL/GenBank/DDBJ whole genome shotgun (WGS) entry which is preliminary data.</text>
</comment>
<accession>A0ABU2ML54</accession>
<keyword evidence="1" id="KW-0560">Oxidoreductase</keyword>
<dbReference type="EMBL" id="JAVREL010000003">
    <property type="protein sequence ID" value="MDT0342333.1"/>
    <property type="molecule type" value="Genomic_DNA"/>
</dbReference>
<dbReference type="PANTHER" id="PTHR43625:SF40">
    <property type="entry name" value="ALDO-KETO REDUCTASE YAKC [NADP(+)]"/>
    <property type="match status" value="1"/>
</dbReference>
<keyword evidence="4" id="KW-1185">Reference proteome</keyword>
<evidence type="ECO:0000259" key="2">
    <source>
        <dbReference type="Pfam" id="PF00248"/>
    </source>
</evidence>
<organism evidence="3 4">
    <name type="scientific">Streptomyces litchfieldiae</name>
    <dbReference type="NCBI Taxonomy" id="3075543"/>
    <lineage>
        <taxon>Bacteria</taxon>
        <taxon>Bacillati</taxon>
        <taxon>Actinomycetota</taxon>
        <taxon>Actinomycetes</taxon>
        <taxon>Kitasatosporales</taxon>
        <taxon>Streptomycetaceae</taxon>
        <taxon>Streptomyces</taxon>
    </lineage>
</organism>
<protein>
    <submittedName>
        <fullName evidence="3">Aldo/keto reductase</fullName>
    </submittedName>
</protein>
<evidence type="ECO:0000256" key="1">
    <source>
        <dbReference type="ARBA" id="ARBA00023002"/>
    </source>
</evidence>
<dbReference type="RefSeq" id="WP_311703471.1">
    <property type="nucleotide sequence ID" value="NZ_JAVREL010000003.1"/>
</dbReference>
<dbReference type="PANTHER" id="PTHR43625">
    <property type="entry name" value="AFLATOXIN B1 ALDEHYDE REDUCTASE"/>
    <property type="match status" value="1"/>
</dbReference>
<dbReference type="InterPro" id="IPR023210">
    <property type="entry name" value="NADP_OxRdtase_dom"/>
</dbReference>
<reference evidence="4" key="1">
    <citation type="submission" date="2023-07" db="EMBL/GenBank/DDBJ databases">
        <title>30 novel species of actinomycetes from the DSMZ collection.</title>
        <authorList>
            <person name="Nouioui I."/>
        </authorList>
    </citation>
    <scope>NUCLEOTIDE SEQUENCE [LARGE SCALE GENOMIC DNA]</scope>
    <source>
        <strain evidence="4">DSM 44938</strain>
    </source>
</reference>
<gene>
    <name evidence="3" type="ORF">RM590_06795</name>
</gene>
<dbReference type="Pfam" id="PF00248">
    <property type="entry name" value="Aldo_ket_red"/>
    <property type="match status" value="1"/>
</dbReference>
<proteinExistence type="predicted"/>
<dbReference type="Gene3D" id="3.20.20.100">
    <property type="entry name" value="NADP-dependent oxidoreductase domain"/>
    <property type="match status" value="1"/>
</dbReference>
<dbReference type="SUPFAM" id="SSF51430">
    <property type="entry name" value="NAD(P)-linked oxidoreductase"/>
    <property type="match status" value="1"/>
</dbReference>
<feature type="domain" description="NADP-dependent oxidoreductase" evidence="2">
    <location>
        <begin position="16"/>
        <end position="308"/>
    </location>
</feature>
<evidence type="ECO:0000313" key="4">
    <source>
        <dbReference type="Proteomes" id="UP001183246"/>
    </source>
</evidence>
<dbReference type="InterPro" id="IPR036812">
    <property type="entry name" value="NAD(P)_OxRdtase_dom_sf"/>
</dbReference>
<dbReference type="Proteomes" id="UP001183246">
    <property type="component" value="Unassembled WGS sequence"/>
</dbReference>
<evidence type="ECO:0000313" key="3">
    <source>
        <dbReference type="EMBL" id="MDT0342333.1"/>
    </source>
</evidence>
<name>A0ABU2ML54_9ACTN</name>